<dbReference type="SUPFAM" id="SSF51569">
    <property type="entry name" value="Aldolase"/>
    <property type="match status" value="1"/>
</dbReference>
<dbReference type="GO" id="GO:0008270">
    <property type="term" value="F:zinc ion binding"/>
    <property type="evidence" value="ECO:0007669"/>
    <property type="project" value="InterPro"/>
</dbReference>
<feature type="domain" description="Stress-response A/B barrel" evidence="2">
    <location>
        <begin position="323"/>
        <end position="414"/>
    </location>
</feature>
<dbReference type="InterPro" id="IPR000771">
    <property type="entry name" value="FBA_II"/>
</dbReference>
<dbReference type="PROSITE" id="PS51502">
    <property type="entry name" value="S_R_A_B_BARREL"/>
    <property type="match status" value="1"/>
</dbReference>
<dbReference type="SUPFAM" id="SSF54909">
    <property type="entry name" value="Dimeric alpha+beta barrel"/>
    <property type="match status" value="1"/>
</dbReference>
<comment type="caution">
    <text evidence="3">The sequence shown here is derived from an EMBL/GenBank/DDBJ whole genome shotgun (WGS) entry which is preliminary data.</text>
</comment>
<dbReference type="PANTHER" id="PTHR30304:SF0">
    <property type="entry name" value="D-TAGATOSE-1,6-BISPHOSPHATE ALDOLASE SUBUNIT GATY-RELATED"/>
    <property type="match status" value="1"/>
</dbReference>
<dbReference type="InterPro" id="IPR013785">
    <property type="entry name" value="Aldolase_TIM"/>
</dbReference>
<feature type="region of interest" description="Disordered" evidence="1">
    <location>
        <begin position="438"/>
        <end position="466"/>
    </location>
</feature>
<protein>
    <submittedName>
        <fullName evidence="3">Fructose-bisphosphate aldolase</fullName>
    </submittedName>
</protein>
<dbReference type="OrthoDB" id="9803995at2"/>
<accession>A0A368HIE5</accession>
<dbReference type="InterPro" id="IPR050246">
    <property type="entry name" value="Class_II_FBP_aldolase"/>
</dbReference>
<dbReference type="Gene3D" id="3.20.20.70">
    <property type="entry name" value="Aldolase class I"/>
    <property type="match status" value="1"/>
</dbReference>
<dbReference type="SMART" id="SM00886">
    <property type="entry name" value="Dabb"/>
    <property type="match status" value="1"/>
</dbReference>
<proteinExistence type="predicted"/>
<evidence type="ECO:0000313" key="3">
    <source>
        <dbReference type="EMBL" id="RCN56817.1"/>
    </source>
</evidence>
<evidence type="ECO:0000256" key="1">
    <source>
        <dbReference type="SAM" id="MobiDB-lite"/>
    </source>
</evidence>
<name>A0A368HIE5_9GAMM</name>
<dbReference type="InterPro" id="IPR013097">
    <property type="entry name" value="Dabb"/>
</dbReference>
<dbReference type="EMBL" id="PSYR01000002">
    <property type="protein sequence ID" value="RCN56817.1"/>
    <property type="molecule type" value="Genomic_DNA"/>
</dbReference>
<dbReference type="InterPro" id="IPR011008">
    <property type="entry name" value="Dimeric_a/b-barrel"/>
</dbReference>
<organism evidence="3 4">
    <name type="scientific">Acidiferrobacter thiooxydans</name>
    <dbReference type="NCBI Taxonomy" id="163359"/>
    <lineage>
        <taxon>Bacteria</taxon>
        <taxon>Pseudomonadati</taxon>
        <taxon>Pseudomonadota</taxon>
        <taxon>Gammaproteobacteria</taxon>
        <taxon>Acidiferrobacterales</taxon>
        <taxon>Acidiferrobacteraceae</taxon>
        <taxon>Acidiferrobacter</taxon>
    </lineage>
</organism>
<dbReference type="Pfam" id="PF07876">
    <property type="entry name" value="Dabb"/>
    <property type="match status" value="1"/>
</dbReference>
<evidence type="ECO:0000259" key="2">
    <source>
        <dbReference type="PROSITE" id="PS51502"/>
    </source>
</evidence>
<dbReference type="AlphaFoldDB" id="A0A368HIE5"/>
<evidence type="ECO:0000313" key="4">
    <source>
        <dbReference type="Proteomes" id="UP000253250"/>
    </source>
</evidence>
<dbReference type="GO" id="GO:0016832">
    <property type="term" value="F:aldehyde-lyase activity"/>
    <property type="evidence" value="ECO:0007669"/>
    <property type="project" value="InterPro"/>
</dbReference>
<dbReference type="GO" id="GO:0005975">
    <property type="term" value="P:carbohydrate metabolic process"/>
    <property type="evidence" value="ECO:0007669"/>
    <property type="project" value="InterPro"/>
</dbReference>
<dbReference type="PANTHER" id="PTHR30304">
    <property type="entry name" value="D-TAGATOSE-1,6-BISPHOSPHATE ALDOLASE"/>
    <property type="match status" value="1"/>
</dbReference>
<gene>
    <name evidence="3" type="ORF">C4900_13755</name>
</gene>
<dbReference type="Gene3D" id="3.30.70.100">
    <property type="match status" value="1"/>
</dbReference>
<dbReference type="Pfam" id="PF01116">
    <property type="entry name" value="F_bP_aldolase"/>
    <property type="match status" value="1"/>
</dbReference>
<sequence length="466" mass="49687">MRGCRAHHLTGRPGGLGPRPPGFTLWGLLMPLVDMKDMLAHAYANGYAVGAFELADLDFLPTVLAAAESARAPVILRVAKPRSQDAVFAWAMAAVEAAGARATVPVAIQFGGGTDADSVRHGVCLGANGVVASALRESLFRHIDRTRAIVDTAHACGVPVEGELAYVSDTDAGDGHASRTIQYATVAEACGFVERTQVDFLVVSAAMVRGRGKSRLDWGRLKELNAALGMPLVIAGEMGLADEHYRRLIMQGAAKISCSVVPDALAGERLRANVRRDRHAPYSALKEGLHEMIVAQIEPRLRAWGSAGRAAEVLDRCRPWTNILHVVVYDTPRLDAQALRALMTEGQRLLSGIPGVRSVHAGSVADEGGRYRHCLLTRLASVAAADAFRRHPAYTGFMDRRLAPVISDRIEGDYHMIDTIPEIAPRASSSAPLCDLVRPSRDGAGHGQGLDGSGVSPTGINRGKCS</sequence>
<reference evidence="3 4" key="1">
    <citation type="submission" date="2018-02" db="EMBL/GenBank/DDBJ databases">
        <title>Insights into the biology of acidophilic members of the Acidiferrobacteraceae family derived from comparative genomic analyses.</title>
        <authorList>
            <person name="Issotta F."/>
            <person name="Thyssen C."/>
            <person name="Mena C."/>
            <person name="Moya A."/>
            <person name="Bellenberg S."/>
            <person name="Sproer C."/>
            <person name="Covarrubias P.C."/>
            <person name="Sand W."/>
            <person name="Quatrini R."/>
            <person name="Vera M."/>
        </authorList>
    </citation>
    <scope>NUCLEOTIDE SEQUENCE [LARGE SCALE GENOMIC DNA]</scope>
    <source>
        <strain evidence="4">m-1</strain>
    </source>
</reference>
<keyword evidence="4" id="KW-1185">Reference proteome</keyword>
<dbReference type="Proteomes" id="UP000253250">
    <property type="component" value="Unassembled WGS sequence"/>
</dbReference>